<dbReference type="WBParaSite" id="EVEC_0000823001-mRNA-1">
    <property type="protein sequence ID" value="EVEC_0000823001-mRNA-1"/>
    <property type="gene ID" value="EVEC_0000823001"/>
</dbReference>
<feature type="chain" id="PRO_5043122824" evidence="10">
    <location>
        <begin position="22"/>
        <end position="378"/>
    </location>
</feature>
<evidence type="ECO:0000256" key="1">
    <source>
        <dbReference type="ARBA" id="ARBA00004613"/>
    </source>
</evidence>
<keyword evidence="13" id="KW-1185">Reference proteome</keyword>
<dbReference type="GO" id="GO:0005125">
    <property type="term" value="F:cytokine activity"/>
    <property type="evidence" value="ECO:0007669"/>
    <property type="project" value="TreeGrafter"/>
</dbReference>
<name>A0A0N4VCD8_ENTVE</name>
<evidence type="ECO:0000256" key="3">
    <source>
        <dbReference type="ARBA" id="ARBA00022525"/>
    </source>
</evidence>
<dbReference type="InterPro" id="IPR029034">
    <property type="entry name" value="Cystine-knot_cytokine"/>
</dbReference>
<evidence type="ECO:0000256" key="2">
    <source>
        <dbReference type="ARBA" id="ARBA00006656"/>
    </source>
</evidence>
<dbReference type="FunFam" id="2.10.90.10:FF:000001">
    <property type="entry name" value="Bone morphogenetic protein 4"/>
    <property type="match status" value="1"/>
</dbReference>
<keyword evidence="6" id="KW-1015">Disulfide bond</keyword>
<dbReference type="STRING" id="51028.A0A0N4VCD8"/>
<proteinExistence type="inferred from homology"/>
<dbReference type="InterPro" id="IPR015615">
    <property type="entry name" value="TGF-beta-rel"/>
</dbReference>
<dbReference type="SMART" id="SM00204">
    <property type="entry name" value="TGFB"/>
    <property type="match status" value="1"/>
</dbReference>
<evidence type="ECO:0000256" key="6">
    <source>
        <dbReference type="ARBA" id="ARBA00023157"/>
    </source>
</evidence>
<evidence type="ECO:0000256" key="4">
    <source>
        <dbReference type="ARBA" id="ARBA00022729"/>
    </source>
</evidence>
<dbReference type="SUPFAM" id="SSF57501">
    <property type="entry name" value="Cystine-knot cytokines"/>
    <property type="match status" value="1"/>
</dbReference>
<dbReference type="AlphaFoldDB" id="A0A0N4VCD8"/>
<dbReference type="Gene3D" id="2.10.90.10">
    <property type="entry name" value="Cystine-knot cytokines"/>
    <property type="match status" value="1"/>
</dbReference>
<dbReference type="PROSITE" id="PS51362">
    <property type="entry name" value="TGF_BETA_2"/>
    <property type="match status" value="1"/>
</dbReference>
<dbReference type="EMBL" id="UXUI01009055">
    <property type="protein sequence ID" value="VDD92963.1"/>
    <property type="molecule type" value="Genomic_DNA"/>
</dbReference>
<evidence type="ECO:0000256" key="5">
    <source>
        <dbReference type="ARBA" id="ARBA00023030"/>
    </source>
</evidence>
<dbReference type="Pfam" id="PF00019">
    <property type="entry name" value="TGF_beta"/>
    <property type="match status" value="1"/>
</dbReference>
<keyword evidence="4 10" id="KW-0732">Signal</keyword>
<reference evidence="12 13" key="2">
    <citation type="submission" date="2018-10" db="EMBL/GenBank/DDBJ databases">
        <authorList>
            <consortium name="Pathogen Informatics"/>
        </authorList>
    </citation>
    <scope>NUCLEOTIDE SEQUENCE [LARGE SCALE GENOMIC DNA]</scope>
</reference>
<dbReference type="GO" id="GO:0005615">
    <property type="term" value="C:extracellular space"/>
    <property type="evidence" value="ECO:0007669"/>
    <property type="project" value="TreeGrafter"/>
</dbReference>
<dbReference type="GO" id="GO:0008083">
    <property type="term" value="F:growth factor activity"/>
    <property type="evidence" value="ECO:0007669"/>
    <property type="project" value="UniProtKB-KW"/>
</dbReference>
<protein>
    <submittedName>
        <fullName evidence="14">TGF_BETA_2 domain-containing protein</fullName>
    </submittedName>
</protein>
<evidence type="ECO:0000313" key="14">
    <source>
        <dbReference type="WBParaSite" id="EVEC_0000823001-mRNA-1"/>
    </source>
</evidence>
<dbReference type="InterPro" id="IPR001111">
    <property type="entry name" value="TGF-b_propeptide"/>
</dbReference>
<comment type="subcellular location">
    <subcellularLocation>
        <location evidence="1">Secreted</location>
    </subcellularLocation>
</comment>
<evidence type="ECO:0000313" key="12">
    <source>
        <dbReference type="EMBL" id="VDD92963.1"/>
    </source>
</evidence>
<feature type="signal peptide" evidence="10">
    <location>
        <begin position="1"/>
        <end position="21"/>
    </location>
</feature>
<feature type="region of interest" description="Disordered" evidence="9">
    <location>
        <begin position="239"/>
        <end position="265"/>
    </location>
</feature>
<sequence length="378" mass="42673">MISLCVGIFLLPLCYFSTVSPSFPTAFYVDNEDAQSVPLHVNKKVGARLESHILELLGIENHGSGIRDEFATRFMAQLYKKTEEDFALNPAYRYLETGTPLPAADEKAIGLGEADTIISFLPRVISDRNAEGGSKLGFDRPEIPNEGRLLHAELRVSFENVSKPSLLIAKFQDLRVSDFSLSENGQFFVNITEVLNTWAANPSIRPAVTVFAVSKRSRRYPLSEFGKWHSFGIASFADSGHQRRGRSKRNVPNGRHYPDSSPVSFTTSKPKLPFVRKSVYGKECRRRTLYVDFKYLNWQDWVIAPDGFYAHYCDGSCSFPLTSHMNATNHAIVQTLVTTEPKCAPSTLKSMKILFIDYSRNVILKRYRDMRVEDCGCQ</sequence>
<keyword evidence="5 8" id="KW-0339">Growth factor</keyword>
<evidence type="ECO:0000259" key="11">
    <source>
        <dbReference type="PROSITE" id="PS51362"/>
    </source>
</evidence>
<dbReference type="PROSITE" id="PS00250">
    <property type="entry name" value="TGF_BETA_1"/>
    <property type="match status" value="1"/>
</dbReference>
<organism evidence="14">
    <name type="scientific">Enterobius vermicularis</name>
    <name type="common">Human pinworm</name>
    <dbReference type="NCBI Taxonomy" id="51028"/>
    <lineage>
        <taxon>Eukaryota</taxon>
        <taxon>Metazoa</taxon>
        <taxon>Ecdysozoa</taxon>
        <taxon>Nematoda</taxon>
        <taxon>Chromadorea</taxon>
        <taxon>Rhabditida</taxon>
        <taxon>Spirurina</taxon>
        <taxon>Oxyuridomorpha</taxon>
        <taxon>Oxyuroidea</taxon>
        <taxon>Oxyuridae</taxon>
        <taxon>Enterobius</taxon>
    </lineage>
</organism>
<comment type="similarity">
    <text evidence="2 8">Belongs to the TGF-beta family.</text>
</comment>
<reference evidence="14" key="1">
    <citation type="submission" date="2017-02" db="UniProtKB">
        <authorList>
            <consortium name="WormBaseParasite"/>
        </authorList>
    </citation>
    <scope>IDENTIFICATION</scope>
</reference>
<keyword evidence="7" id="KW-0325">Glycoprotein</keyword>
<dbReference type="InterPro" id="IPR017948">
    <property type="entry name" value="TGFb_CS"/>
</dbReference>
<dbReference type="InterPro" id="IPR001839">
    <property type="entry name" value="TGF-b_C"/>
</dbReference>
<evidence type="ECO:0000256" key="10">
    <source>
        <dbReference type="SAM" id="SignalP"/>
    </source>
</evidence>
<keyword evidence="3" id="KW-0964">Secreted</keyword>
<evidence type="ECO:0000256" key="7">
    <source>
        <dbReference type="ARBA" id="ARBA00023180"/>
    </source>
</evidence>
<evidence type="ECO:0000256" key="9">
    <source>
        <dbReference type="SAM" id="MobiDB-lite"/>
    </source>
</evidence>
<dbReference type="PANTHER" id="PTHR11848:SF119">
    <property type="entry name" value="TGF-BETA FAMILY PROFILE DOMAIN-CONTAINING PROTEIN"/>
    <property type="match status" value="1"/>
</dbReference>
<dbReference type="OrthoDB" id="2187at2759"/>
<dbReference type="PANTHER" id="PTHR11848">
    <property type="entry name" value="TGF-BETA FAMILY"/>
    <property type="match status" value="1"/>
</dbReference>
<gene>
    <name evidence="12" type="ORF">EVEC_LOCUS7714</name>
</gene>
<evidence type="ECO:0000313" key="13">
    <source>
        <dbReference type="Proteomes" id="UP000274131"/>
    </source>
</evidence>
<dbReference type="CDD" id="cd13761">
    <property type="entry name" value="TGF_beta_BMP5_like"/>
    <property type="match status" value="1"/>
</dbReference>
<dbReference type="Pfam" id="PF00688">
    <property type="entry name" value="TGFb_propeptide"/>
    <property type="match status" value="1"/>
</dbReference>
<evidence type="ECO:0000256" key="8">
    <source>
        <dbReference type="RuleBase" id="RU000354"/>
    </source>
</evidence>
<feature type="domain" description="TGF-beta family profile" evidence="11">
    <location>
        <begin position="246"/>
        <end position="378"/>
    </location>
</feature>
<dbReference type="Proteomes" id="UP000274131">
    <property type="component" value="Unassembled WGS sequence"/>
</dbReference>
<accession>A0A0N4VCD8</accession>